<evidence type="ECO:0000313" key="12">
    <source>
        <dbReference type="Proteomes" id="UP001223743"/>
    </source>
</evidence>
<dbReference type="Pfam" id="PF08352">
    <property type="entry name" value="oligo_HPY"/>
    <property type="match status" value="1"/>
</dbReference>
<protein>
    <submittedName>
        <fullName evidence="11">Oligopeptide/dipeptide ABC transporter ATP-binding protein</fullName>
    </submittedName>
</protein>
<evidence type="ECO:0000256" key="5">
    <source>
        <dbReference type="ARBA" id="ARBA00022519"/>
    </source>
</evidence>
<comment type="caution">
    <text evidence="11">The sequence shown here is derived from an EMBL/GenBank/DDBJ whole genome shotgun (WGS) entry which is preliminary data.</text>
</comment>
<dbReference type="SUPFAM" id="SSF52540">
    <property type="entry name" value="P-loop containing nucleoside triphosphate hydrolases"/>
    <property type="match status" value="1"/>
</dbReference>
<evidence type="ECO:0000256" key="8">
    <source>
        <dbReference type="ARBA" id="ARBA00022967"/>
    </source>
</evidence>
<keyword evidence="7 11" id="KW-0067">ATP-binding</keyword>
<feature type="domain" description="ABC transporter" evidence="10">
    <location>
        <begin position="19"/>
        <end position="270"/>
    </location>
</feature>
<organism evidence="11 12">
    <name type="scientific">Kaistia geumhonensis</name>
    <dbReference type="NCBI Taxonomy" id="410839"/>
    <lineage>
        <taxon>Bacteria</taxon>
        <taxon>Pseudomonadati</taxon>
        <taxon>Pseudomonadota</taxon>
        <taxon>Alphaproteobacteria</taxon>
        <taxon>Hyphomicrobiales</taxon>
        <taxon>Kaistiaceae</taxon>
        <taxon>Kaistia</taxon>
    </lineage>
</organism>
<dbReference type="PROSITE" id="PS00211">
    <property type="entry name" value="ABC_TRANSPORTER_1"/>
    <property type="match status" value="1"/>
</dbReference>
<sequence>MSETALPSPNATTTAGPLLSVEDLHVSFPHPTGSAVEALRGIDLTIARGEMVGVVGESGAGKTTLARAILGMVPRPGRVTRGRVTFRGEVMTELEDDARRAILGRDLSMIIPNPRGELNPVLTVGEHIGNVLRHHRGLDKAAARTAALDLLRAVAIPDPQRRLDAYPHELSGGMAQRVVIAIALACSPTLVISDDATSGLDVTVQAQILDLLKALIRANDASAIFITRDIAVTAHFCDRIAVLYAGEIVELAAVGTFFDRPQHPYSIMLLAAFAYSSELRRHWTRPPAEEETLPPGGCSFAARCVRRQQRCLMERPALRQLPGGSAVRCHFPVGGAT</sequence>
<dbReference type="InterPro" id="IPR017871">
    <property type="entry name" value="ABC_transporter-like_CS"/>
</dbReference>
<dbReference type="InterPro" id="IPR013563">
    <property type="entry name" value="Oligopep_ABC_C"/>
</dbReference>
<dbReference type="Gene3D" id="3.40.50.300">
    <property type="entry name" value="P-loop containing nucleotide triphosphate hydrolases"/>
    <property type="match status" value="1"/>
</dbReference>
<evidence type="ECO:0000256" key="9">
    <source>
        <dbReference type="ARBA" id="ARBA00023136"/>
    </source>
</evidence>
<evidence type="ECO:0000256" key="4">
    <source>
        <dbReference type="ARBA" id="ARBA00022475"/>
    </source>
</evidence>
<keyword evidence="8" id="KW-1278">Translocase</keyword>
<dbReference type="GO" id="GO:0005524">
    <property type="term" value="F:ATP binding"/>
    <property type="evidence" value="ECO:0007669"/>
    <property type="project" value="UniProtKB-KW"/>
</dbReference>
<dbReference type="EMBL" id="JAUSWJ010000001">
    <property type="protein sequence ID" value="MDQ0515671.1"/>
    <property type="molecule type" value="Genomic_DNA"/>
</dbReference>
<keyword evidence="3" id="KW-0813">Transport</keyword>
<dbReference type="Proteomes" id="UP001223743">
    <property type="component" value="Unassembled WGS sequence"/>
</dbReference>
<dbReference type="InterPro" id="IPR050388">
    <property type="entry name" value="ABC_Ni/Peptide_Import"/>
</dbReference>
<dbReference type="SMART" id="SM00382">
    <property type="entry name" value="AAA"/>
    <property type="match status" value="1"/>
</dbReference>
<accession>A0ABU0M406</accession>
<dbReference type="InterPro" id="IPR027417">
    <property type="entry name" value="P-loop_NTPase"/>
</dbReference>
<evidence type="ECO:0000259" key="10">
    <source>
        <dbReference type="PROSITE" id="PS50893"/>
    </source>
</evidence>
<comment type="similarity">
    <text evidence="2">Belongs to the ABC transporter superfamily.</text>
</comment>
<evidence type="ECO:0000256" key="1">
    <source>
        <dbReference type="ARBA" id="ARBA00004417"/>
    </source>
</evidence>
<dbReference type="RefSeq" id="WP_266280705.1">
    <property type="nucleotide sequence ID" value="NZ_JAPKNF010000001.1"/>
</dbReference>
<keyword evidence="5" id="KW-0997">Cell inner membrane</keyword>
<dbReference type="NCBIfam" id="TIGR01727">
    <property type="entry name" value="oligo_HPY"/>
    <property type="match status" value="1"/>
</dbReference>
<dbReference type="InterPro" id="IPR003439">
    <property type="entry name" value="ABC_transporter-like_ATP-bd"/>
</dbReference>
<dbReference type="CDD" id="cd03257">
    <property type="entry name" value="ABC_NikE_OppD_transporters"/>
    <property type="match status" value="1"/>
</dbReference>
<dbReference type="InterPro" id="IPR003593">
    <property type="entry name" value="AAA+_ATPase"/>
</dbReference>
<evidence type="ECO:0000256" key="6">
    <source>
        <dbReference type="ARBA" id="ARBA00022741"/>
    </source>
</evidence>
<evidence type="ECO:0000313" key="11">
    <source>
        <dbReference type="EMBL" id="MDQ0515671.1"/>
    </source>
</evidence>
<keyword evidence="12" id="KW-1185">Reference proteome</keyword>
<keyword evidence="6" id="KW-0547">Nucleotide-binding</keyword>
<evidence type="ECO:0000256" key="3">
    <source>
        <dbReference type="ARBA" id="ARBA00022448"/>
    </source>
</evidence>
<dbReference type="PANTHER" id="PTHR43297:SF14">
    <property type="entry name" value="ATPASE AAA-TYPE CORE DOMAIN-CONTAINING PROTEIN"/>
    <property type="match status" value="1"/>
</dbReference>
<name>A0ABU0M406_9HYPH</name>
<evidence type="ECO:0000256" key="2">
    <source>
        <dbReference type="ARBA" id="ARBA00005417"/>
    </source>
</evidence>
<dbReference type="PANTHER" id="PTHR43297">
    <property type="entry name" value="OLIGOPEPTIDE TRANSPORT ATP-BINDING PROTEIN APPD"/>
    <property type="match status" value="1"/>
</dbReference>
<keyword evidence="9" id="KW-0472">Membrane</keyword>
<proteinExistence type="inferred from homology"/>
<comment type="subcellular location">
    <subcellularLocation>
        <location evidence="1">Cell inner membrane</location>
        <topology evidence="1">Peripheral membrane protein</topology>
    </subcellularLocation>
</comment>
<reference evidence="11 12" key="1">
    <citation type="submission" date="2023-07" db="EMBL/GenBank/DDBJ databases">
        <title>Genomic Encyclopedia of Type Strains, Phase IV (KMG-IV): sequencing the most valuable type-strain genomes for metagenomic binning, comparative biology and taxonomic classification.</title>
        <authorList>
            <person name="Goeker M."/>
        </authorList>
    </citation>
    <scope>NUCLEOTIDE SEQUENCE [LARGE SCALE GENOMIC DNA]</scope>
    <source>
        <strain evidence="11 12">B1-1</strain>
    </source>
</reference>
<dbReference type="Pfam" id="PF00005">
    <property type="entry name" value="ABC_tran"/>
    <property type="match status" value="1"/>
</dbReference>
<gene>
    <name evidence="11" type="ORF">QO015_001284</name>
</gene>
<evidence type="ECO:0000256" key="7">
    <source>
        <dbReference type="ARBA" id="ARBA00022840"/>
    </source>
</evidence>
<dbReference type="PROSITE" id="PS50893">
    <property type="entry name" value="ABC_TRANSPORTER_2"/>
    <property type="match status" value="1"/>
</dbReference>
<keyword evidence="4" id="KW-1003">Cell membrane</keyword>